<evidence type="ECO:0000256" key="1">
    <source>
        <dbReference type="SAM" id="MobiDB-lite"/>
    </source>
</evidence>
<evidence type="ECO:0000313" key="3">
    <source>
        <dbReference type="EMBL" id="GGU86904.1"/>
    </source>
</evidence>
<evidence type="ECO:0000259" key="2">
    <source>
        <dbReference type="Pfam" id="PF01841"/>
    </source>
</evidence>
<reference evidence="3" key="1">
    <citation type="journal article" date="2014" name="Int. J. Syst. Evol. Microbiol.">
        <title>Complete genome sequence of Corynebacterium casei LMG S-19264T (=DSM 44701T), isolated from a smear-ripened cheese.</title>
        <authorList>
            <consortium name="US DOE Joint Genome Institute (JGI-PGF)"/>
            <person name="Walter F."/>
            <person name="Albersmeier A."/>
            <person name="Kalinowski J."/>
            <person name="Ruckert C."/>
        </authorList>
    </citation>
    <scope>NUCLEOTIDE SEQUENCE</scope>
    <source>
        <strain evidence="3">JCM 4369</strain>
    </source>
</reference>
<evidence type="ECO:0000313" key="4">
    <source>
        <dbReference type="Proteomes" id="UP000618795"/>
    </source>
</evidence>
<dbReference type="SUPFAM" id="SSF54001">
    <property type="entry name" value="Cysteine proteinases"/>
    <property type="match status" value="1"/>
</dbReference>
<organism evidence="3 4">
    <name type="scientific">Streptomyces filipinensis</name>
    <dbReference type="NCBI Taxonomy" id="66887"/>
    <lineage>
        <taxon>Bacteria</taxon>
        <taxon>Bacillati</taxon>
        <taxon>Actinomycetota</taxon>
        <taxon>Actinomycetes</taxon>
        <taxon>Kitasatosporales</taxon>
        <taxon>Streptomycetaceae</taxon>
        <taxon>Streptomyces</taxon>
    </lineage>
</organism>
<dbReference type="InterPro" id="IPR002931">
    <property type="entry name" value="Transglutaminase-like"/>
</dbReference>
<dbReference type="InterPro" id="IPR038765">
    <property type="entry name" value="Papain-like_cys_pep_sf"/>
</dbReference>
<feature type="region of interest" description="Disordered" evidence="1">
    <location>
        <begin position="249"/>
        <end position="282"/>
    </location>
</feature>
<sequence>MDDFSLRHTPYSDPGDLDAAALPRGPRRLAELVRGLVLHRLEGERFGYTIPGERLHHDAESRYVTEILRILRERGTGPLTEERPYDQRFVGTCRDFALLLCSLLRTTGTPARVRGGYATYFVAGFHDDHWVTEYQLPDGTWRLADPQVLHPSYGVPFDALDVPRDRFLVAGQAWRACRAGEADWDTFGVWVVPGLRGLDPVAHAVVLDLAARTGTEPLPWDDWSPWDGHLAEDDVALLDTVAAAGTEGELRRLSTDPRLAVPPRDPVPRAVPRSADRQAPSAVSSTSLSTVFQFRLVAIRPWVRRGRDRASASLERPRPSGAYRYRQRSPRRNSSGTNAAASMPAKRSGATGAEK</sequence>
<dbReference type="Proteomes" id="UP000618795">
    <property type="component" value="Unassembled WGS sequence"/>
</dbReference>
<proteinExistence type="predicted"/>
<comment type="caution">
    <text evidence="3">The sequence shown here is derived from an EMBL/GenBank/DDBJ whole genome shotgun (WGS) entry which is preliminary data.</text>
</comment>
<keyword evidence="4" id="KW-1185">Reference proteome</keyword>
<dbReference type="Pfam" id="PF01841">
    <property type="entry name" value="Transglut_core"/>
    <property type="match status" value="1"/>
</dbReference>
<accession>A0A918I8C4</accession>
<feature type="domain" description="Transglutaminase-like" evidence="2">
    <location>
        <begin position="90"/>
        <end position="146"/>
    </location>
</feature>
<dbReference type="EMBL" id="BMTD01000003">
    <property type="protein sequence ID" value="GGU86904.1"/>
    <property type="molecule type" value="Genomic_DNA"/>
</dbReference>
<dbReference type="AlphaFoldDB" id="A0A918I8C4"/>
<reference evidence="3" key="2">
    <citation type="submission" date="2020-09" db="EMBL/GenBank/DDBJ databases">
        <authorList>
            <person name="Sun Q."/>
            <person name="Ohkuma M."/>
        </authorList>
    </citation>
    <scope>NUCLEOTIDE SEQUENCE</scope>
    <source>
        <strain evidence="3">JCM 4369</strain>
    </source>
</reference>
<feature type="compositionally biased region" description="Low complexity" evidence="1">
    <location>
        <begin position="256"/>
        <end position="273"/>
    </location>
</feature>
<dbReference type="Gene3D" id="3.10.620.30">
    <property type="match status" value="1"/>
</dbReference>
<protein>
    <recommendedName>
        <fullName evidence="2">Transglutaminase-like domain-containing protein</fullName>
    </recommendedName>
</protein>
<feature type="region of interest" description="Disordered" evidence="1">
    <location>
        <begin position="307"/>
        <end position="355"/>
    </location>
</feature>
<gene>
    <name evidence="3" type="ORF">GCM10010260_20140</name>
</gene>
<name>A0A918I8C4_9ACTN</name>